<feature type="domain" description="Calcineurin-like phosphoesterase" evidence="1">
    <location>
        <begin position="1"/>
        <end position="183"/>
    </location>
</feature>
<sequence>MRTLVISDIHGCLDELRALLRQTGYTPGEDKLILLGDYVDRGLNSKETVEEAIRLVNNGAAAIRGNHDQRLADLVRNGGDEVVRKFFEHGGEQTFRSYAGVPSSDMSLSAFRQLMLTKFAHHLAFLEELPFYIEDDRHIYVHAGLHPDFSNWKEQPEYNFMYIKEPFLSRPAAVSKTVVFGHTRTADIHGSANIWFGGGKIGIDGGCAYGMQLNALEIAKDGSYTARHVARGC</sequence>
<dbReference type="GO" id="GO:0016791">
    <property type="term" value="F:phosphatase activity"/>
    <property type="evidence" value="ECO:0007669"/>
    <property type="project" value="TreeGrafter"/>
</dbReference>
<dbReference type="RefSeq" id="WP_129443534.1">
    <property type="nucleotide sequence ID" value="NZ_CP035492.1"/>
</dbReference>
<keyword evidence="3" id="KW-1185">Reference proteome</keyword>
<dbReference type="PANTHER" id="PTHR42850:SF4">
    <property type="entry name" value="ZINC-DEPENDENT ENDOPOLYPHOSPHATASE"/>
    <property type="match status" value="1"/>
</dbReference>
<dbReference type="AlphaFoldDB" id="A0A4P6EYD6"/>
<gene>
    <name evidence="2" type="ORF">ET464_18695</name>
</gene>
<dbReference type="Pfam" id="PF00149">
    <property type="entry name" value="Metallophos"/>
    <property type="match status" value="1"/>
</dbReference>
<dbReference type="InterPro" id="IPR004843">
    <property type="entry name" value="Calcineurin-like_PHP"/>
</dbReference>
<proteinExistence type="predicted"/>
<dbReference type="Proteomes" id="UP000293568">
    <property type="component" value="Chromosome"/>
</dbReference>
<dbReference type="KEGG" id="pprt:ET464_18695"/>
<protein>
    <submittedName>
        <fullName evidence="2">Serine/threonine protein phosphatase</fullName>
    </submittedName>
</protein>
<dbReference type="GO" id="GO:0005737">
    <property type="term" value="C:cytoplasm"/>
    <property type="evidence" value="ECO:0007669"/>
    <property type="project" value="TreeGrafter"/>
</dbReference>
<evidence type="ECO:0000259" key="1">
    <source>
        <dbReference type="Pfam" id="PF00149"/>
    </source>
</evidence>
<dbReference type="Gene3D" id="3.60.21.10">
    <property type="match status" value="1"/>
</dbReference>
<dbReference type="EMBL" id="CP035492">
    <property type="protein sequence ID" value="QAY68094.1"/>
    <property type="molecule type" value="Genomic_DNA"/>
</dbReference>
<dbReference type="InterPro" id="IPR029052">
    <property type="entry name" value="Metallo-depent_PP-like"/>
</dbReference>
<evidence type="ECO:0000313" key="2">
    <source>
        <dbReference type="EMBL" id="QAY68094.1"/>
    </source>
</evidence>
<dbReference type="CDD" id="cd00144">
    <property type="entry name" value="MPP_PPP_family"/>
    <property type="match status" value="1"/>
</dbReference>
<evidence type="ECO:0000313" key="3">
    <source>
        <dbReference type="Proteomes" id="UP000293568"/>
    </source>
</evidence>
<dbReference type="GO" id="GO:0008803">
    <property type="term" value="F:bis(5'-nucleosyl)-tetraphosphatase (symmetrical) activity"/>
    <property type="evidence" value="ECO:0007669"/>
    <property type="project" value="TreeGrafter"/>
</dbReference>
<dbReference type="PANTHER" id="PTHR42850">
    <property type="entry name" value="METALLOPHOSPHOESTERASE"/>
    <property type="match status" value="1"/>
</dbReference>
<organism evidence="2 3">
    <name type="scientific">Paenibacillus protaetiae</name>
    <dbReference type="NCBI Taxonomy" id="2509456"/>
    <lineage>
        <taxon>Bacteria</taxon>
        <taxon>Bacillati</taxon>
        <taxon>Bacillota</taxon>
        <taxon>Bacilli</taxon>
        <taxon>Bacillales</taxon>
        <taxon>Paenibacillaceae</taxon>
        <taxon>Paenibacillus</taxon>
    </lineage>
</organism>
<dbReference type="OrthoDB" id="384253at2"/>
<name>A0A4P6EYD6_9BACL</name>
<accession>A0A4P6EYD6</accession>
<reference evidence="2 3" key="1">
    <citation type="submission" date="2019-01" db="EMBL/GenBank/DDBJ databases">
        <title>Genome sequencing of strain FW100M-2.</title>
        <authorList>
            <person name="Heo J."/>
            <person name="Kim S.-J."/>
            <person name="Kim J.-S."/>
            <person name="Hong S.-B."/>
            <person name="Kwon S.-W."/>
        </authorList>
    </citation>
    <scope>NUCLEOTIDE SEQUENCE [LARGE SCALE GENOMIC DNA]</scope>
    <source>
        <strain evidence="2 3">FW100M-2</strain>
    </source>
</reference>
<dbReference type="InterPro" id="IPR006186">
    <property type="entry name" value="Ser/Thr-sp_prot-phosphatase"/>
</dbReference>
<dbReference type="PRINTS" id="PR00114">
    <property type="entry name" value="STPHPHTASE"/>
</dbReference>
<dbReference type="GO" id="GO:0110154">
    <property type="term" value="P:RNA decapping"/>
    <property type="evidence" value="ECO:0007669"/>
    <property type="project" value="TreeGrafter"/>
</dbReference>
<dbReference type="InterPro" id="IPR050126">
    <property type="entry name" value="Ap4A_hydrolase"/>
</dbReference>
<dbReference type="SUPFAM" id="SSF56300">
    <property type="entry name" value="Metallo-dependent phosphatases"/>
    <property type="match status" value="1"/>
</dbReference>